<evidence type="ECO:0000256" key="2">
    <source>
        <dbReference type="SAM" id="Phobius"/>
    </source>
</evidence>
<dbReference type="Proteomes" id="UP000554235">
    <property type="component" value="Unassembled WGS sequence"/>
</dbReference>
<organism evidence="3 4">
    <name type="scientific">Fusarium albosuccineum</name>
    <dbReference type="NCBI Taxonomy" id="1237068"/>
    <lineage>
        <taxon>Eukaryota</taxon>
        <taxon>Fungi</taxon>
        <taxon>Dikarya</taxon>
        <taxon>Ascomycota</taxon>
        <taxon>Pezizomycotina</taxon>
        <taxon>Sordariomycetes</taxon>
        <taxon>Hypocreomycetidae</taxon>
        <taxon>Hypocreales</taxon>
        <taxon>Nectriaceae</taxon>
        <taxon>Fusarium</taxon>
        <taxon>Fusarium decemcellulare species complex</taxon>
    </lineage>
</organism>
<feature type="region of interest" description="Disordered" evidence="1">
    <location>
        <begin position="619"/>
        <end position="649"/>
    </location>
</feature>
<feature type="compositionally biased region" description="Basic and acidic residues" evidence="1">
    <location>
        <begin position="619"/>
        <end position="628"/>
    </location>
</feature>
<name>A0A8H4PBZ0_9HYPO</name>
<gene>
    <name evidence="3" type="ORF">FALBO_7989</name>
</gene>
<comment type="caution">
    <text evidence="3">The sequence shown here is derived from an EMBL/GenBank/DDBJ whole genome shotgun (WGS) entry which is preliminary data.</text>
</comment>
<dbReference type="PANTHER" id="PTHR33604">
    <property type="entry name" value="OSJNBA0004B13.7 PROTEIN"/>
    <property type="match status" value="1"/>
</dbReference>
<dbReference type="OrthoDB" id="5397682at2759"/>
<keyword evidence="4" id="KW-1185">Reference proteome</keyword>
<feature type="region of interest" description="Disordered" evidence="1">
    <location>
        <begin position="77"/>
        <end position="106"/>
    </location>
</feature>
<feature type="region of interest" description="Disordered" evidence="1">
    <location>
        <begin position="548"/>
        <end position="573"/>
    </location>
</feature>
<feature type="transmembrane region" description="Helical" evidence="2">
    <location>
        <begin position="53"/>
        <end position="72"/>
    </location>
</feature>
<evidence type="ECO:0000313" key="4">
    <source>
        <dbReference type="Proteomes" id="UP000554235"/>
    </source>
</evidence>
<dbReference type="AlphaFoldDB" id="A0A8H4PBZ0"/>
<evidence type="ECO:0000256" key="1">
    <source>
        <dbReference type="SAM" id="MobiDB-lite"/>
    </source>
</evidence>
<dbReference type="EMBL" id="JAADYS010001079">
    <property type="protein sequence ID" value="KAF4465168.1"/>
    <property type="molecule type" value="Genomic_DNA"/>
</dbReference>
<keyword evidence="2" id="KW-0472">Membrane</keyword>
<keyword evidence="2" id="KW-1133">Transmembrane helix</keyword>
<sequence length="668" mass="74563">MTPARGKTKARFWAGDEEMAKKDDDLHIHGHHPRLSSQWQATRAPRRRALARLLAYAVVFSLIFVTGYRLLLSPSDTAVDRRQPSSERTSSPGQGAGQQAQEKTYRGPLDFPELAKTLRNIQATGGSYERNKNVLFAASSLKSASTLLPMACQMSAQEQNYVHFALAGKSDISVKELLQINGVDENCKLYLHDARTDHAAASTETRLKLAAIRAFFFINTFMHPQAIIVDASNTEEDFFLKAVRDQVTATRSALIELPDRPETRFAWISKLDASALSAWNKVHFDILVQAPPLGTANLQRLLTSLRRADKSAISIPHLTVELPAVIEQPLEQFLAGFQWPSKASGQLPQSQMLSLRHRVPSHKIDEEESSARFLESFWPSKPSHNHVLVLAPHTEVSPQFFHYVKYTLLHNLYSRAAVLQDWNENIMGISIQSRTTLLDDTTPLDVLKSDNGDKTDTTGPFFWQAPTSDAMLFMGTKWVELHGYVSQILERQQTSSQTPAFLAKKNTSKKHPAWLEFVLQLSRLRGYVTLYPNPETASIILGAHSDLGNTPEEYLGEEEEGEDGKREDQATSTFDPTSQIDMLATLPHGGALPPLGDLPLISWDGKLVTFEELEASSRELSRSFRQEVGECLAPEVDEEDEYGQPRRDKYAGDLFCAAPAKAADKDEA</sequence>
<evidence type="ECO:0000313" key="3">
    <source>
        <dbReference type="EMBL" id="KAF4465168.1"/>
    </source>
</evidence>
<reference evidence="3 4" key="1">
    <citation type="submission" date="2020-01" db="EMBL/GenBank/DDBJ databases">
        <title>Identification and distribution of gene clusters putatively required for synthesis of sphingolipid metabolism inhibitors in phylogenetically diverse species of the filamentous fungus Fusarium.</title>
        <authorList>
            <person name="Kim H.-S."/>
            <person name="Busman M."/>
            <person name="Brown D.W."/>
            <person name="Divon H."/>
            <person name="Uhlig S."/>
            <person name="Proctor R.H."/>
        </authorList>
    </citation>
    <scope>NUCLEOTIDE SEQUENCE [LARGE SCALE GENOMIC DNA]</scope>
    <source>
        <strain evidence="3 4">NRRL 20459</strain>
    </source>
</reference>
<accession>A0A8H4PBZ0</accession>
<proteinExistence type="predicted"/>
<dbReference type="PANTHER" id="PTHR33604:SF3">
    <property type="entry name" value="OSJNBA0004B13.7 PROTEIN"/>
    <property type="match status" value="1"/>
</dbReference>
<evidence type="ECO:0008006" key="5">
    <source>
        <dbReference type="Google" id="ProtNLM"/>
    </source>
</evidence>
<protein>
    <recommendedName>
        <fullName evidence="5">Glycosyltransferase 2</fullName>
    </recommendedName>
</protein>
<keyword evidence="2" id="KW-0812">Transmembrane</keyword>